<reference evidence="3" key="1">
    <citation type="submission" date="2020-05" db="EMBL/GenBank/DDBJ databases">
        <title>Evolutionary and genomic comparisons of hybrid uninucleate and nonhybrid Rhizoctonia fungi.</title>
        <authorList>
            <person name="Li C."/>
            <person name="Chen X."/>
        </authorList>
    </citation>
    <scope>NUCLEOTIDE SEQUENCE</scope>
    <source>
        <strain evidence="3">AG-1 IA</strain>
    </source>
</reference>
<sequence>MLTDEEYKRLLEMLRNQERLRTAREYKPSQTSGAGPSGACCTLPVTLEEVEDKGKRVHIVVSSDEECEKRVKSQSLQESQLADCIPEGFSSSGYAQAMYRTGAWDQLLAEVCCLRRVEHIAAIDKPQSDLYRPTYGLELRSEQSEPRIASQRDGDSCNSQNYDPSKSGSHSCRDERPNPAGTPSDPDDDQSESSSSSSLDSKSSNDEDKPWGNPNRQIMKLLANLKKENKKLKQKMKDQARSGYKAQTPKTYKGEEPNIKAYEQLLFKYNTWICKARLSRDESVKGICQFLDRKCHKQRKIELAGIEPA</sequence>
<dbReference type="GeneID" id="67034172"/>
<dbReference type="KEGG" id="rsx:RhiXN_11894"/>
<dbReference type="AlphaFoldDB" id="A0A8H8T346"/>
<keyword evidence="1" id="KW-0175">Coiled coil</keyword>
<feature type="coiled-coil region" evidence="1">
    <location>
        <begin position="215"/>
        <end position="242"/>
    </location>
</feature>
<evidence type="ECO:0000313" key="4">
    <source>
        <dbReference type="Proteomes" id="UP000650533"/>
    </source>
</evidence>
<feature type="compositionally biased region" description="Low complexity" evidence="2">
    <location>
        <begin position="192"/>
        <end position="202"/>
    </location>
</feature>
<dbReference type="RefSeq" id="XP_043186470.1">
    <property type="nucleotide sequence ID" value="XM_043331709.1"/>
</dbReference>
<feature type="compositionally biased region" description="Polar residues" evidence="2">
    <location>
        <begin position="156"/>
        <end position="170"/>
    </location>
</feature>
<evidence type="ECO:0000256" key="2">
    <source>
        <dbReference type="SAM" id="MobiDB-lite"/>
    </source>
</evidence>
<dbReference type="Proteomes" id="UP000650533">
    <property type="component" value="Chromosome 15"/>
</dbReference>
<protein>
    <submittedName>
        <fullName evidence="3">Transposon Ty3-G Gag-Pol polyprotein</fullName>
    </submittedName>
</protein>
<feature type="region of interest" description="Disordered" evidence="2">
    <location>
        <begin position="141"/>
        <end position="214"/>
    </location>
</feature>
<feature type="compositionally biased region" description="Basic and acidic residues" evidence="2">
    <location>
        <begin position="141"/>
        <end position="155"/>
    </location>
</feature>
<evidence type="ECO:0000313" key="3">
    <source>
        <dbReference type="EMBL" id="QRW26233.1"/>
    </source>
</evidence>
<gene>
    <name evidence="3" type="ORF">RhiXN_11894</name>
</gene>
<proteinExistence type="predicted"/>
<accession>A0A8H8T346</accession>
<organism evidence="3 4">
    <name type="scientific">Rhizoctonia solani</name>
    <dbReference type="NCBI Taxonomy" id="456999"/>
    <lineage>
        <taxon>Eukaryota</taxon>
        <taxon>Fungi</taxon>
        <taxon>Dikarya</taxon>
        <taxon>Basidiomycota</taxon>
        <taxon>Agaricomycotina</taxon>
        <taxon>Agaricomycetes</taxon>
        <taxon>Cantharellales</taxon>
        <taxon>Ceratobasidiaceae</taxon>
        <taxon>Rhizoctonia</taxon>
    </lineage>
</organism>
<evidence type="ECO:0000256" key="1">
    <source>
        <dbReference type="SAM" id="Coils"/>
    </source>
</evidence>
<name>A0A8H8T346_9AGAM</name>
<dbReference type="EMBL" id="CP059672">
    <property type="protein sequence ID" value="QRW26233.1"/>
    <property type="molecule type" value="Genomic_DNA"/>
</dbReference>